<evidence type="ECO:0000256" key="3">
    <source>
        <dbReference type="ARBA" id="ARBA00022723"/>
    </source>
</evidence>
<keyword evidence="4 6" id="KW-0378">Hydrolase</keyword>
<comment type="cofactor">
    <cofactor evidence="6">
        <name>Mg(2+)</name>
        <dbReference type="ChEBI" id="CHEBI:18420"/>
    </cofactor>
</comment>
<comment type="similarity">
    <text evidence="6">Belongs to the PINc/VapC protein family.</text>
</comment>
<feature type="binding site" evidence="6">
    <location>
        <position position="108"/>
    </location>
    <ligand>
        <name>Mg(2+)</name>
        <dbReference type="ChEBI" id="CHEBI:18420"/>
    </ligand>
</feature>
<dbReference type="HAMAP" id="MF_00265">
    <property type="entry name" value="VapC_Nob1"/>
    <property type="match status" value="1"/>
</dbReference>
<evidence type="ECO:0000256" key="5">
    <source>
        <dbReference type="ARBA" id="ARBA00022842"/>
    </source>
</evidence>
<dbReference type="Pfam" id="PF01850">
    <property type="entry name" value="PIN"/>
    <property type="match status" value="1"/>
</dbReference>
<dbReference type="GO" id="GO:0004540">
    <property type="term" value="F:RNA nuclease activity"/>
    <property type="evidence" value="ECO:0007669"/>
    <property type="project" value="InterPro"/>
</dbReference>
<keyword evidence="6" id="KW-0800">Toxin</keyword>
<keyword evidence="9" id="KW-1185">Reference proteome</keyword>
<evidence type="ECO:0000256" key="4">
    <source>
        <dbReference type="ARBA" id="ARBA00022801"/>
    </source>
</evidence>
<dbReference type="InterPro" id="IPR029060">
    <property type="entry name" value="PIN-like_dom_sf"/>
</dbReference>
<comment type="function">
    <text evidence="6">Toxic component of a toxin-antitoxin (TA) system. An RNase.</text>
</comment>
<gene>
    <name evidence="8" type="primary">vapC43</name>
    <name evidence="6" type="synonym">vapC</name>
    <name evidence="8" type="ORF">Back2_04330</name>
</gene>
<reference evidence="8 9" key="1">
    <citation type="submission" date="2018-11" db="EMBL/GenBank/DDBJ databases">
        <title>Complete genome sequence of Nocardioides baekrokdamisoli strain KCTC 39748.</title>
        <authorList>
            <person name="Kang S.W."/>
            <person name="Lee K.C."/>
            <person name="Kim K.K."/>
            <person name="Kim J.S."/>
            <person name="Kim D.S."/>
            <person name="Ko S.H."/>
            <person name="Yang S.H."/>
            <person name="Shin Y.K."/>
            <person name="Lee J.S."/>
        </authorList>
    </citation>
    <scope>NUCLEOTIDE SEQUENCE [LARGE SCALE GENOMIC DNA]</scope>
    <source>
        <strain evidence="8 9">KCTC 39748</strain>
    </source>
</reference>
<dbReference type="KEGG" id="nbe:Back2_04330"/>
<protein>
    <recommendedName>
        <fullName evidence="6">Ribonuclease VapC</fullName>
        <shortName evidence="6">RNase VapC</shortName>
        <ecNumber evidence="6">3.1.-.-</ecNumber>
    </recommendedName>
    <alternativeName>
        <fullName evidence="6">Toxin VapC</fullName>
    </alternativeName>
</protein>
<dbReference type="GO" id="GO:0090729">
    <property type="term" value="F:toxin activity"/>
    <property type="evidence" value="ECO:0007669"/>
    <property type="project" value="UniProtKB-KW"/>
</dbReference>
<evidence type="ECO:0000259" key="7">
    <source>
        <dbReference type="Pfam" id="PF01850"/>
    </source>
</evidence>
<keyword evidence="5 6" id="KW-0460">Magnesium</keyword>
<dbReference type="GO" id="GO:0045926">
    <property type="term" value="P:negative regulation of growth"/>
    <property type="evidence" value="ECO:0007669"/>
    <property type="project" value="UniProtKB-ARBA"/>
</dbReference>
<sequence length="153" mass="16969">MIAVDTNLLVYAHRQDSAHHDAARAALESLAARTATWAIPWPAVHEFLAVITHPRIYAPPTPHDQAFAAVRALSGADNVTFIGETPHHLEIVEGLIRESGVRGVKVQDARIAAICIGNGIKELWTADRDFSWFPELQTHNPLTFNPLKKQENR</sequence>
<feature type="domain" description="PIN" evidence="7">
    <location>
        <begin position="2"/>
        <end position="131"/>
    </location>
</feature>
<dbReference type="SUPFAM" id="SSF88723">
    <property type="entry name" value="PIN domain-like"/>
    <property type="match status" value="1"/>
</dbReference>
<dbReference type="NCBIfam" id="TIGR00028">
    <property type="entry name" value="Mtu_PIN_fam"/>
    <property type="match status" value="1"/>
</dbReference>
<dbReference type="OrthoDB" id="556169at2"/>
<dbReference type="Gene3D" id="3.40.50.1010">
    <property type="entry name" value="5'-nuclease"/>
    <property type="match status" value="1"/>
</dbReference>
<dbReference type="RefSeq" id="WP_125566351.1">
    <property type="nucleotide sequence ID" value="NZ_AP019307.1"/>
</dbReference>
<dbReference type="AlphaFoldDB" id="A0A3G9ICS1"/>
<dbReference type="Proteomes" id="UP000271573">
    <property type="component" value="Chromosome"/>
</dbReference>
<dbReference type="InterPro" id="IPR006226">
    <property type="entry name" value="Mtu_PIN"/>
</dbReference>
<accession>A0A3G9ICS1</accession>
<dbReference type="EMBL" id="AP019307">
    <property type="protein sequence ID" value="BBH16146.1"/>
    <property type="molecule type" value="Genomic_DNA"/>
</dbReference>
<proteinExistence type="inferred from homology"/>
<evidence type="ECO:0000256" key="2">
    <source>
        <dbReference type="ARBA" id="ARBA00022722"/>
    </source>
</evidence>
<evidence type="ECO:0000313" key="9">
    <source>
        <dbReference type="Proteomes" id="UP000271573"/>
    </source>
</evidence>
<feature type="binding site" evidence="6">
    <location>
        <position position="5"/>
    </location>
    <ligand>
        <name>Mg(2+)</name>
        <dbReference type="ChEBI" id="CHEBI:18420"/>
    </ligand>
</feature>
<keyword evidence="3 6" id="KW-0479">Metal-binding</keyword>
<keyword evidence="1 6" id="KW-1277">Toxin-antitoxin system</keyword>
<dbReference type="GO" id="GO:0016788">
    <property type="term" value="F:hydrolase activity, acting on ester bonds"/>
    <property type="evidence" value="ECO:0007669"/>
    <property type="project" value="InterPro"/>
</dbReference>
<dbReference type="InterPro" id="IPR002716">
    <property type="entry name" value="PIN_dom"/>
</dbReference>
<name>A0A3G9ICS1_9ACTN</name>
<evidence type="ECO:0000256" key="1">
    <source>
        <dbReference type="ARBA" id="ARBA00022649"/>
    </source>
</evidence>
<dbReference type="EC" id="3.1.-.-" evidence="6"/>
<dbReference type="InterPro" id="IPR022907">
    <property type="entry name" value="VapC_family"/>
</dbReference>
<keyword evidence="2 6" id="KW-0540">Nuclease</keyword>
<evidence type="ECO:0000256" key="6">
    <source>
        <dbReference type="HAMAP-Rule" id="MF_00265"/>
    </source>
</evidence>
<evidence type="ECO:0000313" key="8">
    <source>
        <dbReference type="EMBL" id="BBH16146.1"/>
    </source>
</evidence>
<organism evidence="8 9">
    <name type="scientific">Nocardioides baekrokdamisoli</name>
    <dbReference type="NCBI Taxonomy" id="1804624"/>
    <lineage>
        <taxon>Bacteria</taxon>
        <taxon>Bacillati</taxon>
        <taxon>Actinomycetota</taxon>
        <taxon>Actinomycetes</taxon>
        <taxon>Propionibacteriales</taxon>
        <taxon>Nocardioidaceae</taxon>
        <taxon>Nocardioides</taxon>
    </lineage>
</organism>
<dbReference type="GO" id="GO:0000287">
    <property type="term" value="F:magnesium ion binding"/>
    <property type="evidence" value="ECO:0007669"/>
    <property type="project" value="UniProtKB-UniRule"/>
</dbReference>